<sequence length="61" mass="6911">MEKTFYIATQAFGWFISISLAVFAGFAFKLSYPFIGILLIIIFLASGVVNVLFRKKWKVTS</sequence>
<dbReference type="EMBL" id="QYTV02000013">
    <property type="protein sequence ID" value="RST71281.1"/>
    <property type="molecule type" value="Genomic_DNA"/>
</dbReference>
<dbReference type="OrthoDB" id="2933657at2"/>
<evidence type="ECO:0000313" key="2">
    <source>
        <dbReference type="EMBL" id="RST71281.1"/>
    </source>
</evidence>
<name>A0A429XU54_9BACI</name>
<feature type="transmembrane region" description="Helical" evidence="1">
    <location>
        <begin position="34"/>
        <end position="53"/>
    </location>
</feature>
<gene>
    <name evidence="2" type="ORF">D4T97_019150</name>
</gene>
<evidence type="ECO:0000256" key="1">
    <source>
        <dbReference type="SAM" id="Phobius"/>
    </source>
</evidence>
<proteinExistence type="predicted"/>
<dbReference type="Proteomes" id="UP000287156">
    <property type="component" value="Unassembled WGS sequence"/>
</dbReference>
<accession>A0A429XU54</accession>
<protein>
    <submittedName>
        <fullName evidence="2">Uncharacterized protein</fullName>
    </submittedName>
</protein>
<keyword evidence="3" id="KW-1185">Reference proteome</keyword>
<dbReference type="AlphaFoldDB" id="A0A429XU54"/>
<comment type="caution">
    <text evidence="2">The sequence shown here is derived from an EMBL/GenBank/DDBJ whole genome shotgun (WGS) entry which is preliminary data.</text>
</comment>
<evidence type="ECO:0000313" key="3">
    <source>
        <dbReference type="Proteomes" id="UP000287156"/>
    </source>
</evidence>
<dbReference type="RefSeq" id="WP_126052372.1">
    <property type="nucleotide sequence ID" value="NZ_QYTV02000013.1"/>
</dbReference>
<keyword evidence="1" id="KW-0812">Transmembrane</keyword>
<organism evidence="2 3">
    <name type="scientific">Siminovitchia acidinfaciens</name>
    <dbReference type="NCBI Taxonomy" id="2321395"/>
    <lineage>
        <taxon>Bacteria</taxon>
        <taxon>Bacillati</taxon>
        <taxon>Bacillota</taxon>
        <taxon>Bacilli</taxon>
        <taxon>Bacillales</taxon>
        <taxon>Bacillaceae</taxon>
        <taxon>Siminovitchia</taxon>
    </lineage>
</organism>
<keyword evidence="1" id="KW-0472">Membrane</keyword>
<feature type="transmembrane region" description="Helical" evidence="1">
    <location>
        <begin position="7"/>
        <end position="28"/>
    </location>
</feature>
<reference evidence="2" key="1">
    <citation type="submission" date="2018-12" db="EMBL/GenBank/DDBJ databases">
        <authorList>
            <person name="Sun L."/>
            <person name="Chen Z."/>
        </authorList>
    </citation>
    <scope>NUCLEOTIDE SEQUENCE [LARGE SCALE GENOMIC DNA]</scope>
    <source>
        <strain evidence="2">3-2-2</strain>
    </source>
</reference>
<keyword evidence="1" id="KW-1133">Transmembrane helix</keyword>